<dbReference type="Proteomes" id="UP000886501">
    <property type="component" value="Unassembled WGS sequence"/>
</dbReference>
<name>A0ACB6Z7B1_THEGA</name>
<protein>
    <submittedName>
        <fullName evidence="1">Uncharacterized protein</fullName>
    </submittedName>
</protein>
<proteinExistence type="predicted"/>
<organism evidence="1 2">
    <name type="scientific">Thelephora ganbajun</name>
    <name type="common">Ganba fungus</name>
    <dbReference type="NCBI Taxonomy" id="370292"/>
    <lineage>
        <taxon>Eukaryota</taxon>
        <taxon>Fungi</taxon>
        <taxon>Dikarya</taxon>
        <taxon>Basidiomycota</taxon>
        <taxon>Agaricomycotina</taxon>
        <taxon>Agaricomycetes</taxon>
        <taxon>Thelephorales</taxon>
        <taxon>Thelephoraceae</taxon>
        <taxon>Thelephora</taxon>
    </lineage>
</organism>
<sequence length="338" mass="37599">MHVPSSINTDSSGIATLLSKAGLIASLFPPHAAQSDILAILQREQDHAVSLLSLSPLLSSLFVSYANRAAALESASTTPSLESEEWKVLQSDIAALREENEKLRFENHELVVKLVAAEASQKASRSEAKDTYDQLIMGSNAEKTVHQVQISDHERAELKEAVVEQQTKISKLERQASSSFSNLPKAAATIEPVDVRELGGKLDNREGPNREAVPARSAKAKRRVDRGARERRERRAREQIKRKAKEKAKEVARVEAEGDAKRKAKKEVKERVERGEKERLEREEAERIEKGEREKIPAPKIQSAWGSDIGKKSFMCFALMCPLSVVFLCQVWIFLGSG</sequence>
<reference evidence="1" key="1">
    <citation type="submission" date="2019-10" db="EMBL/GenBank/DDBJ databases">
        <authorList>
            <consortium name="DOE Joint Genome Institute"/>
            <person name="Kuo A."/>
            <person name="Miyauchi S."/>
            <person name="Kiss E."/>
            <person name="Drula E."/>
            <person name="Kohler A."/>
            <person name="Sanchez-Garcia M."/>
            <person name="Andreopoulos B."/>
            <person name="Barry K.W."/>
            <person name="Bonito G."/>
            <person name="Buee M."/>
            <person name="Carver A."/>
            <person name="Chen C."/>
            <person name="Cichocki N."/>
            <person name="Clum A."/>
            <person name="Culley D."/>
            <person name="Crous P.W."/>
            <person name="Fauchery L."/>
            <person name="Girlanda M."/>
            <person name="Hayes R."/>
            <person name="Keri Z."/>
            <person name="Labutti K."/>
            <person name="Lipzen A."/>
            <person name="Lombard V."/>
            <person name="Magnuson J."/>
            <person name="Maillard F."/>
            <person name="Morin E."/>
            <person name="Murat C."/>
            <person name="Nolan M."/>
            <person name="Ohm R."/>
            <person name="Pangilinan J."/>
            <person name="Pereira M."/>
            <person name="Perotto S."/>
            <person name="Peter M."/>
            <person name="Riley R."/>
            <person name="Sitrit Y."/>
            <person name="Stielow B."/>
            <person name="Szollosi G."/>
            <person name="Zifcakova L."/>
            <person name="Stursova M."/>
            <person name="Spatafora J.W."/>
            <person name="Tedersoo L."/>
            <person name="Vaario L.-M."/>
            <person name="Yamada A."/>
            <person name="Yan M."/>
            <person name="Wang P."/>
            <person name="Xu J."/>
            <person name="Bruns T."/>
            <person name="Baldrian P."/>
            <person name="Vilgalys R."/>
            <person name="Henrissat B."/>
            <person name="Grigoriev I.V."/>
            <person name="Hibbett D."/>
            <person name="Nagy L.G."/>
            <person name="Martin F.M."/>
        </authorList>
    </citation>
    <scope>NUCLEOTIDE SEQUENCE</scope>
    <source>
        <strain evidence="1">P2</strain>
    </source>
</reference>
<comment type="caution">
    <text evidence="1">The sequence shown here is derived from an EMBL/GenBank/DDBJ whole genome shotgun (WGS) entry which is preliminary data.</text>
</comment>
<keyword evidence="2" id="KW-1185">Reference proteome</keyword>
<reference evidence="1" key="2">
    <citation type="journal article" date="2020" name="Nat. Commun.">
        <title>Large-scale genome sequencing of mycorrhizal fungi provides insights into the early evolution of symbiotic traits.</title>
        <authorList>
            <person name="Miyauchi S."/>
            <person name="Kiss E."/>
            <person name="Kuo A."/>
            <person name="Drula E."/>
            <person name="Kohler A."/>
            <person name="Sanchez-Garcia M."/>
            <person name="Morin E."/>
            <person name="Andreopoulos B."/>
            <person name="Barry K.W."/>
            <person name="Bonito G."/>
            <person name="Buee M."/>
            <person name="Carver A."/>
            <person name="Chen C."/>
            <person name="Cichocki N."/>
            <person name="Clum A."/>
            <person name="Culley D."/>
            <person name="Crous P.W."/>
            <person name="Fauchery L."/>
            <person name="Girlanda M."/>
            <person name="Hayes R.D."/>
            <person name="Keri Z."/>
            <person name="LaButti K."/>
            <person name="Lipzen A."/>
            <person name="Lombard V."/>
            <person name="Magnuson J."/>
            <person name="Maillard F."/>
            <person name="Murat C."/>
            <person name="Nolan M."/>
            <person name="Ohm R.A."/>
            <person name="Pangilinan J."/>
            <person name="Pereira M.F."/>
            <person name="Perotto S."/>
            <person name="Peter M."/>
            <person name="Pfister S."/>
            <person name="Riley R."/>
            <person name="Sitrit Y."/>
            <person name="Stielow J.B."/>
            <person name="Szollosi G."/>
            <person name="Zifcakova L."/>
            <person name="Stursova M."/>
            <person name="Spatafora J.W."/>
            <person name="Tedersoo L."/>
            <person name="Vaario L.M."/>
            <person name="Yamada A."/>
            <person name="Yan M."/>
            <person name="Wang P."/>
            <person name="Xu J."/>
            <person name="Bruns T."/>
            <person name="Baldrian P."/>
            <person name="Vilgalys R."/>
            <person name="Dunand C."/>
            <person name="Henrissat B."/>
            <person name="Grigoriev I.V."/>
            <person name="Hibbett D."/>
            <person name="Nagy L.G."/>
            <person name="Martin F.M."/>
        </authorList>
    </citation>
    <scope>NUCLEOTIDE SEQUENCE</scope>
    <source>
        <strain evidence="1">P2</strain>
    </source>
</reference>
<gene>
    <name evidence="1" type="ORF">BDM02DRAFT_3119982</name>
</gene>
<accession>A0ACB6Z7B1</accession>
<evidence type="ECO:0000313" key="2">
    <source>
        <dbReference type="Proteomes" id="UP000886501"/>
    </source>
</evidence>
<evidence type="ECO:0000313" key="1">
    <source>
        <dbReference type="EMBL" id="KAF9645580.1"/>
    </source>
</evidence>
<dbReference type="EMBL" id="MU118085">
    <property type="protein sequence ID" value="KAF9645580.1"/>
    <property type="molecule type" value="Genomic_DNA"/>
</dbReference>